<dbReference type="AlphaFoldDB" id="D8TUS9"/>
<keyword evidence="3" id="KW-0547">Nucleotide-binding</keyword>
<dbReference type="GO" id="GO:0035556">
    <property type="term" value="P:intracellular signal transduction"/>
    <property type="evidence" value="ECO:0007669"/>
    <property type="project" value="InterPro"/>
</dbReference>
<sequence length="160" mass="17571">MAFLNDLFTIFDQLVEKHQVYKVETIGVNVASRMESTGVPGAVHISAATRALLGAAADGFLSTGEIPVKGKGFMLTALKQSPELDQVQAMELDTLTPEMPLLLKEMGMNYDPDRLPDAHCSLCPCSPTLHHHSSHPIREALHLLHHTEARPEKCMHGHCK</sequence>
<evidence type="ECO:0000256" key="6">
    <source>
        <dbReference type="ARBA" id="ARBA00023239"/>
    </source>
</evidence>
<proteinExistence type="predicted"/>
<dbReference type="KEGG" id="vcn:VOLCADRAFT_90582"/>
<evidence type="ECO:0000256" key="3">
    <source>
        <dbReference type="ARBA" id="ARBA00022741"/>
    </source>
</evidence>
<keyword evidence="2" id="KW-0812">Transmembrane</keyword>
<dbReference type="Gene3D" id="3.30.70.1230">
    <property type="entry name" value="Nucleotide cyclase"/>
    <property type="match status" value="2"/>
</dbReference>
<evidence type="ECO:0000256" key="1">
    <source>
        <dbReference type="ARBA" id="ARBA00004370"/>
    </source>
</evidence>
<evidence type="ECO:0000256" key="5">
    <source>
        <dbReference type="ARBA" id="ARBA00023136"/>
    </source>
</evidence>
<dbReference type="PANTHER" id="PTHR11920:SF335">
    <property type="entry name" value="GUANYLATE CYCLASE"/>
    <property type="match status" value="1"/>
</dbReference>
<evidence type="ECO:0000256" key="4">
    <source>
        <dbReference type="ARBA" id="ARBA00022989"/>
    </source>
</evidence>
<dbReference type="Pfam" id="PF00211">
    <property type="entry name" value="Guanylate_cyc"/>
    <property type="match status" value="2"/>
</dbReference>
<dbReference type="InterPro" id="IPR029787">
    <property type="entry name" value="Nucleotide_cyclase"/>
</dbReference>
<evidence type="ECO:0000256" key="2">
    <source>
        <dbReference type="ARBA" id="ARBA00022692"/>
    </source>
</evidence>
<reference evidence="8 9" key="1">
    <citation type="journal article" date="2010" name="Science">
        <title>Genomic analysis of organismal complexity in the multicellular green alga Volvox carteri.</title>
        <authorList>
            <person name="Prochnik S.E."/>
            <person name="Umen J."/>
            <person name="Nedelcu A.M."/>
            <person name="Hallmann A."/>
            <person name="Miller S.M."/>
            <person name="Nishii I."/>
            <person name="Ferris P."/>
            <person name="Kuo A."/>
            <person name="Mitros T."/>
            <person name="Fritz-Laylin L.K."/>
            <person name="Hellsten U."/>
            <person name="Chapman J."/>
            <person name="Simakov O."/>
            <person name="Rensing S.A."/>
            <person name="Terry A."/>
            <person name="Pangilinan J."/>
            <person name="Kapitonov V."/>
            <person name="Jurka J."/>
            <person name="Salamov A."/>
            <person name="Shapiro H."/>
            <person name="Schmutz J."/>
            <person name="Grimwood J."/>
            <person name="Lindquist E."/>
            <person name="Lucas S."/>
            <person name="Grigoriev I.V."/>
            <person name="Schmitt R."/>
            <person name="Kirk D."/>
            <person name="Rokhsar D.S."/>
        </authorList>
    </citation>
    <scope>NUCLEOTIDE SEQUENCE [LARGE SCALE GENOMIC DNA]</scope>
    <source>
        <strain evidence="9">f. Nagariensis / Eve</strain>
    </source>
</reference>
<keyword evidence="4" id="KW-1133">Transmembrane helix</keyword>
<comment type="subcellular location">
    <subcellularLocation>
        <location evidence="1">Membrane</location>
    </subcellularLocation>
</comment>
<dbReference type="SUPFAM" id="SSF55073">
    <property type="entry name" value="Nucleotide cyclase"/>
    <property type="match status" value="1"/>
</dbReference>
<accession>D8TUS9</accession>
<dbReference type="GO" id="GO:0004016">
    <property type="term" value="F:adenylate cyclase activity"/>
    <property type="evidence" value="ECO:0007669"/>
    <property type="project" value="TreeGrafter"/>
</dbReference>
<dbReference type="EMBL" id="GL378338">
    <property type="protein sequence ID" value="EFJ48762.1"/>
    <property type="molecule type" value="Genomic_DNA"/>
</dbReference>
<dbReference type="GO" id="GO:0004383">
    <property type="term" value="F:guanylate cyclase activity"/>
    <property type="evidence" value="ECO:0007669"/>
    <property type="project" value="TreeGrafter"/>
</dbReference>
<name>D8TUS9_VOLCA</name>
<evidence type="ECO:0000259" key="7">
    <source>
        <dbReference type="PROSITE" id="PS50125"/>
    </source>
</evidence>
<keyword evidence="6" id="KW-0456">Lyase</keyword>
<dbReference type="GeneID" id="9619489"/>
<dbReference type="PANTHER" id="PTHR11920">
    <property type="entry name" value="GUANYLYL CYCLASE"/>
    <property type="match status" value="1"/>
</dbReference>
<dbReference type="PROSITE" id="PS50125">
    <property type="entry name" value="GUANYLATE_CYCLASE_2"/>
    <property type="match status" value="1"/>
</dbReference>
<organism evidence="9">
    <name type="scientific">Volvox carteri f. nagariensis</name>
    <dbReference type="NCBI Taxonomy" id="3068"/>
    <lineage>
        <taxon>Eukaryota</taxon>
        <taxon>Viridiplantae</taxon>
        <taxon>Chlorophyta</taxon>
        <taxon>core chlorophytes</taxon>
        <taxon>Chlorophyceae</taxon>
        <taxon>CS clade</taxon>
        <taxon>Chlamydomonadales</taxon>
        <taxon>Volvocaceae</taxon>
        <taxon>Volvox</taxon>
    </lineage>
</organism>
<evidence type="ECO:0000313" key="9">
    <source>
        <dbReference type="Proteomes" id="UP000001058"/>
    </source>
</evidence>
<dbReference type="InterPro" id="IPR050401">
    <property type="entry name" value="Cyclic_nucleotide_synthase"/>
</dbReference>
<dbReference type="Proteomes" id="UP000001058">
    <property type="component" value="Unassembled WGS sequence"/>
</dbReference>
<dbReference type="OrthoDB" id="548029at2759"/>
<dbReference type="RefSeq" id="XP_002950094.1">
    <property type="nucleotide sequence ID" value="XM_002950048.1"/>
</dbReference>
<gene>
    <name evidence="8" type="ORF">VOLCADRAFT_90582</name>
</gene>
<protein>
    <recommendedName>
        <fullName evidence="7">Guanylate cyclase domain-containing protein</fullName>
    </recommendedName>
</protein>
<feature type="domain" description="Guanylate cyclase" evidence="7">
    <location>
        <begin position="1"/>
        <end position="27"/>
    </location>
</feature>
<keyword evidence="5" id="KW-0472">Membrane</keyword>
<dbReference type="GO" id="GO:0001653">
    <property type="term" value="F:peptide receptor activity"/>
    <property type="evidence" value="ECO:0007669"/>
    <property type="project" value="TreeGrafter"/>
</dbReference>
<dbReference type="GO" id="GO:0007168">
    <property type="term" value="P:receptor guanylyl cyclase signaling pathway"/>
    <property type="evidence" value="ECO:0007669"/>
    <property type="project" value="TreeGrafter"/>
</dbReference>
<dbReference type="InterPro" id="IPR001054">
    <property type="entry name" value="A/G_cyclase"/>
</dbReference>
<dbReference type="GO" id="GO:0005886">
    <property type="term" value="C:plasma membrane"/>
    <property type="evidence" value="ECO:0007669"/>
    <property type="project" value="TreeGrafter"/>
</dbReference>
<keyword evidence="9" id="KW-1185">Reference proteome</keyword>
<dbReference type="GO" id="GO:0000166">
    <property type="term" value="F:nucleotide binding"/>
    <property type="evidence" value="ECO:0007669"/>
    <property type="project" value="UniProtKB-KW"/>
</dbReference>
<evidence type="ECO:0000313" key="8">
    <source>
        <dbReference type="EMBL" id="EFJ48762.1"/>
    </source>
</evidence>
<dbReference type="InParanoid" id="D8TUS9"/>